<feature type="domain" description="CCHC-type" evidence="3">
    <location>
        <begin position="797"/>
        <end position="810"/>
    </location>
</feature>
<feature type="region of interest" description="Disordered" evidence="2">
    <location>
        <begin position="1"/>
        <end position="22"/>
    </location>
</feature>
<reference evidence="4 5" key="1">
    <citation type="journal article" date="2020" name="ISME J.">
        <title>Uncovering the hidden diversity of litter-decomposition mechanisms in mushroom-forming fungi.</title>
        <authorList>
            <person name="Floudas D."/>
            <person name="Bentzer J."/>
            <person name="Ahren D."/>
            <person name="Johansson T."/>
            <person name="Persson P."/>
            <person name="Tunlid A."/>
        </authorList>
    </citation>
    <scope>NUCLEOTIDE SEQUENCE [LARGE SCALE GENOMIC DNA]</scope>
    <source>
        <strain evidence="4 5">CBS 146.42</strain>
    </source>
</reference>
<organism evidence="4 5">
    <name type="scientific">Leucocoprinus leucothites</name>
    <dbReference type="NCBI Taxonomy" id="201217"/>
    <lineage>
        <taxon>Eukaryota</taxon>
        <taxon>Fungi</taxon>
        <taxon>Dikarya</taxon>
        <taxon>Basidiomycota</taxon>
        <taxon>Agaricomycotina</taxon>
        <taxon>Agaricomycetes</taxon>
        <taxon>Agaricomycetidae</taxon>
        <taxon>Agaricales</taxon>
        <taxon>Agaricineae</taxon>
        <taxon>Agaricaceae</taxon>
        <taxon>Leucocoprinus</taxon>
    </lineage>
</organism>
<accession>A0A8H5CRU5</accession>
<evidence type="ECO:0000259" key="3">
    <source>
        <dbReference type="PROSITE" id="PS50158"/>
    </source>
</evidence>
<keyword evidence="1" id="KW-0863">Zinc-finger</keyword>
<name>A0A8H5CRU5_9AGAR</name>
<dbReference type="PANTHER" id="PTHR47481:SF7">
    <property type="entry name" value="CCHC-TYPE DOMAIN-CONTAINING PROTEIN"/>
    <property type="match status" value="1"/>
</dbReference>
<gene>
    <name evidence="4" type="ORF">D9756_011618</name>
</gene>
<dbReference type="Proteomes" id="UP000559027">
    <property type="component" value="Unassembled WGS sequence"/>
</dbReference>
<dbReference type="PROSITE" id="PS50158">
    <property type="entry name" value="ZF_CCHC"/>
    <property type="match status" value="1"/>
</dbReference>
<dbReference type="OrthoDB" id="3066634at2759"/>
<dbReference type="EMBL" id="JAACJO010000044">
    <property type="protein sequence ID" value="KAF5345502.1"/>
    <property type="molecule type" value="Genomic_DNA"/>
</dbReference>
<protein>
    <recommendedName>
        <fullName evidence="3">CCHC-type domain-containing protein</fullName>
    </recommendedName>
</protein>
<dbReference type="PANTHER" id="PTHR47481">
    <property type="match status" value="1"/>
</dbReference>
<keyword evidence="5" id="KW-1185">Reference proteome</keyword>
<feature type="compositionally biased region" description="Low complexity" evidence="2">
    <location>
        <begin position="755"/>
        <end position="778"/>
    </location>
</feature>
<keyword evidence="1" id="KW-0479">Metal-binding</keyword>
<proteinExistence type="predicted"/>
<feature type="region of interest" description="Disordered" evidence="2">
    <location>
        <begin position="848"/>
        <end position="879"/>
    </location>
</feature>
<feature type="region of interest" description="Disordered" evidence="2">
    <location>
        <begin position="751"/>
        <end position="778"/>
    </location>
</feature>
<evidence type="ECO:0000256" key="2">
    <source>
        <dbReference type="SAM" id="MobiDB-lite"/>
    </source>
</evidence>
<evidence type="ECO:0000313" key="4">
    <source>
        <dbReference type="EMBL" id="KAF5345502.1"/>
    </source>
</evidence>
<dbReference type="Pfam" id="PF14223">
    <property type="entry name" value="Retrotran_gag_2"/>
    <property type="match status" value="1"/>
</dbReference>
<evidence type="ECO:0000256" key="1">
    <source>
        <dbReference type="PROSITE-ProRule" id="PRU00047"/>
    </source>
</evidence>
<evidence type="ECO:0000313" key="5">
    <source>
        <dbReference type="Proteomes" id="UP000559027"/>
    </source>
</evidence>
<keyword evidence="1" id="KW-0862">Zinc</keyword>
<sequence>MGHASSYHHHQNNMGRRKSKATANQFAVFESKSAISDDELNIAEMAEDDHLDPYDNPLNVRGFLGPSQPTADVSSPSVAPQVADVLLPLKPFTAGGTTFYPVDTPPAVPESWLEECSDSHSSIAEEDTSTAVTCLAKAAIIIVDNLELDSPPLSLHLLSSHGLIDFGDVMYDLGCKCGLPETGPKATHVIHEATHGSADSAGPRDIDMGSPKAPKQMPKAPRPAPACPSLLPKPAPAKARTSGKAPIQALPAPKSFTEVARTLASAAALIKLAQSHPTLEPDRVTAMHQAALADAPSAKKPRMTTSGPTRCQLFLDFTGNSSDITYLHHKAMCLLNDSLTRVKSSLRVENIARAYNTISLYTNSIATDADALVIESSLSSAFTAPFELKTKRPRSRSYLKILDVPYYTSGIRTTPQHITDHMHLSPFKETFANVSSMRIMRNSAKADTASVWVDLWDSQSGANTKCLVSKYLNFDGVQSMIKAAHTHPGTVYKEGLSLPINHLLPHFCVLWAPASNLLYHCYTTLAVTHFVCLYLPSSSTMSIPAIANTIHNSVPMLDGSNWVPWSKAMKHFFSAARATSVITGSPPDKEHATYADWQVLDEQLYAFIIAKIDYSLWYLVADDTPTPSGRSSWSKLKAHYERSTIGLRVQARRHLYHGITHDTSQPVGLFIHEVVTAAQKLKEMGCSVEDKEITDIILMGLDSSFDHVRTSLLLLDKELTLEDVKKYLNSATSIATSPSFTQTQAFAVSSKAKSSRSPGYGHPSSGHSSSGPSSTTSPTLIDSKGFRWCNPTNEGHCHRCGREGHIAARCMYNMPQEVKDWIIVNSKQNRHSEVHKANSVFHFLSSPYGSPTGSPSPFPPPTPRHHAGPPSVNDAGTGATLPPPVATVHSGAHNAVGHIGPRITAPPPPAVRDCQRQTPPSSPHLPGNPVPISSASIVARNMLLLTASAHSGTTGLIGIGCKVILVLLVGPGPRGSSLVSTHHPPSIASHRMGSHQPQSLPSDAVISVVSVAHIYRGGQQVSHAKQASSRASSTDTELYSIRIGIAKAISLHCDHIILITNCLLTAKLAVNPSIHSSQSHSIQVCRLLSDWLAAKPSCSIDFWDVPSKWRWKPHLKVHNDVTTTRIHAPPHLGTTLDFL</sequence>
<feature type="compositionally biased region" description="Basic residues" evidence="2">
    <location>
        <begin position="1"/>
        <end position="20"/>
    </location>
</feature>
<dbReference type="GO" id="GO:0003676">
    <property type="term" value="F:nucleic acid binding"/>
    <property type="evidence" value="ECO:0007669"/>
    <property type="project" value="InterPro"/>
</dbReference>
<dbReference type="InterPro" id="IPR001878">
    <property type="entry name" value="Znf_CCHC"/>
</dbReference>
<feature type="region of interest" description="Disordered" evidence="2">
    <location>
        <begin position="194"/>
        <end position="228"/>
    </location>
</feature>
<comment type="caution">
    <text evidence="4">The sequence shown here is derived from an EMBL/GenBank/DDBJ whole genome shotgun (WGS) entry which is preliminary data.</text>
</comment>
<dbReference type="GO" id="GO:0008270">
    <property type="term" value="F:zinc ion binding"/>
    <property type="evidence" value="ECO:0007669"/>
    <property type="project" value="UniProtKB-KW"/>
</dbReference>
<dbReference type="AlphaFoldDB" id="A0A8H5CRU5"/>